<dbReference type="InterPro" id="IPR005821">
    <property type="entry name" value="Ion_trans_dom"/>
</dbReference>
<evidence type="ECO:0000256" key="11">
    <source>
        <dbReference type="SAM" id="Coils"/>
    </source>
</evidence>
<dbReference type="PROSITE" id="PS50088">
    <property type="entry name" value="ANK_REPEAT"/>
    <property type="match status" value="1"/>
</dbReference>
<keyword evidence="7" id="KW-0406">Ion transport</keyword>
<keyword evidence="16" id="KW-1185">Reference proteome</keyword>
<feature type="transmembrane region" description="Helical" evidence="13">
    <location>
        <begin position="791"/>
        <end position="810"/>
    </location>
</feature>
<dbReference type="PANTHER" id="PTHR10117">
    <property type="entry name" value="TRANSIENT RECEPTOR POTENTIAL CHANNEL"/>
    <property type="match status" value="1"/>
</dbReference>
<feature type="coiled-coil region" evidence="11">
    <location>
        <begin position="356"/>
        <end position="383"/>
    </location>
</feature>
<dbReference type="GO" id="GO:0005886">
    <property type="term" value="C:plasma membrane"/>
    <property type="evidence" value="ECO:0007669"/>
    <property type="project" value="TreeGrafter"/>
</dbReference>
<keyword evidence="15" id="KW-0675">Receptor</keyword>
<gene>
    <name evidence="15 17 18" type="ORF">SRAE_2000066600</name>
</gene>
<keyword evidence="3 13" id="KW-0812">Transmembrane</keyword>
<evidence type="ECO:0000313" key="18">
    <source>
        <dbReference type="WormBase" id="SRAE_2000066600"/>
    </source>
</evidence>
<dbReference type="SMART" id="SM00248">
    <property type="entry name" value="ANK"/>
    <property type="match status" value="2"/>
</dbReference>
<dbReference type="EMBL" id="LN609529">
    <property type="protein sequence ID" value="CEF65992.1"/>
    <property type="molecule type" value="Genomic_DNA"/>
</dbReference>
<evidence type="ECO:0000313" key="17">
    <source>
        <dbReference type="WBParaSite" id="SRAE_2000066600.1"/>
    </source>
</evidence>
<dbReference type="STRING" id="34506.A0A090L8B1"/>
<dbReference type="Pfam" id="PF08344">
    <property type="entry name" value="TRP_2"/>
    <property type="match status" value="1"/>
</dbReference>
<keyword evidence="2" id="KW-0813">Transport</keyword>
<evidence type="ECO:0000256" key="3">
    <source>
        <dbReference type="ARBA" id="ARBA00022692"/>
    </source>
</evidence>
<dbReference type="SUPFAM" id="SSF48403">
    <property type="entry name" value="Ankyrin repeat"/>
    <property type="match status" value="1"/>
</dbReference>
<dbReference type="GO" id="GO:0070679">
    <property type="term" value="F:inositol 1,4,5 trisphosphate binding"/>
    <property type="evidence" value="ECO:0007669"/>
    <property type="project" value="TreeGrafter"/>
</dbReference>
<accession>A0A090L8B1</accession>
<dbReference type="PROSITE" id="PS50297">
    <property type="entry name" value="ANK_REP_REGION"/>
    <property type="match status" value="1"/>
</dbReference>
<evidence type="ECO:0000256" key="6">
    <source>
        <dbReference type="ARBA" id="ARBA00023043"/>
    </source>
</evidence>
<dbReference type="FunFam" id="1.25.40.20:FF:000409">
    <property type="entry name" value="TRP (Transient receptor potential) channel family"/>
    <property type="match status" value="1"/>
</dbReference>
<dbReference type="GO" id="GO:0034703">
    <property type="term" value="C:cation channel complex"/>
    <property type="evidence" value="ECO:0007669"/>
    <property type="project" value="TreeGrafter"/>
</dbReference>
<dbReference type="GeneID" id="36378356"/>
<keyword evidence="11" id="KW-0175">Coiled coil</keyword>
<dbReference type="GO" id="GO:0051480">
    <property type="term" value="P:regulation of cytosolic calcium ion concentration"/>
    <property type="evidence" value="ECO:0007669"/>
    <property type="project" value="TreeGrafter"/>
</dbReference>
<dbReference type="InterPro" id="IPR013555">
    <property type="entry name" value="TRP_dom"/>
</dbReference>
<dbReference type="Pfam" id="PF00023">
    <property type="entry name" value="Ank"/>
    <property type="match status" value="1"/>
</dbReference>
<name>A0A090L8B1_STRRB</name>
<evidence type="ECO:0000259" key="14">
    <source>
        <dbReference type="SMART" id="SM01420"/>
    </source>
</evidence>
<evidence type="ECO:0000256" key="5">
    <source>
        <dbReference type="ARBA" id="ARBA00022989"/>
    </source>
</evidence>
<dbReference type="InterPro" id="IPR002153">
    <property type="entry name" value="TRPC_channel"/>
</dbReference>
<evidence type="ECO:0000256" key="10">
    <source>
        <dbReference type="PROSITE-ProRule" id="PRU00023"/>
    </source>
</evidence>
<dbReference type="WormBase" id="SRAE_2000066600">
    <property type="protein sequence ID" value="SRP09390"/>
    <property type="gene ID" value="WBGene00260862"/>
</dbReference>
<dbReference type="SMART" id="SM01420">
    <property type="entry name" value="TRP_2"/>
    <property type="match status" value="1"/>
</dbReference>
<feature type="compositionally biased region" description="Polar residues" evidence="12">
    <location>
        <begin position="143"/>
        <end position="156"/>
    </location>
</feature>
<feature type="region of interest" description="Disordered" evidence="12">
    <location>
        <begin position="1000"/>
        <end position="1031"/>
    </location>
</feature>
<dbReference type="PANTHER" id="PTHR10117:SF54">
    <property type="entry name" value="TRANSIENT RECEPTOR POTENTIAL-GAMMA PROTEIN"/>
    <property type="match status" value="1"/>
</dbReference>
<keyword evidence="4" id="KW-0677">Repeat</keyword>
<feature type="transmembrane region" description="Helical" evidence="13">
    <location>
        <begin position="690"/>
        <end position="711"/>
    </location>
</feature>
<evidence type="ECO:0000256" key="7">
    <source>
        <dbReference type="ARBA" id="ARBA00023065"/>
    </source>
</evidence>
<dbReference type="WBParaSite" id="SRAE_2000066600.1">
    <property type="protein sequence ID" value="SRAE_2000066600.1"/>
    <property type="gene ID" value="WBGene00260862"/>
</dbReference>
<feature type="repeat" description="ANK" evidence="10">
    <location>
        <begin position="197"/>
        <end position="223"/>
    </location>
</feature>
<dbReference type="eggNOG" id="KOG3609">
    <property type="taxonomic scope" value="Eukaryota"/>
</dbReference>
<dbReference type="Gene3D" id="1.25.40.20">
    <property type="entry name" value="Ankyrin repeat-containing domain"/>
    <property type="match status" value="1"/>
</dbReference>
<evidence type="ECO:0000256" key="12">
    <source>
        <dbReference type="SAM" id="MobiDB-lite"/>
    </source>
</evidence>
<evidence type="ECO:0000256" key="8">
    <source>
        <dbReference type="ARBA" id="ARBA00023136"/>
    </source>
</evidence>
<evidence type="ECO:0000256" key="13">
    <source>
        <dbReference type="SAM" id="Phobius"/>
    </source>
</evidence>
<protein>
    <submittedName>
        <fullName evidence="15 17">Short transient receptor potential channel 5</fullName>
    </submittedName>
</protein>
<reference evidence="15 16" key="1">
    <citation type="submission" date="2014-09" db="EMBL/GenBank/DDBJ databases">
        <authorList>
            <person name="Martin A.A."/>
        </authorList>
    </citation>
    <scope>NUCLEOTIDE SEQUENCE</scope>
    <source>
        <strain evidence="16">ED321</strain>
        <strain evidence="15">ED321 Heterogonic</strain>
    </source>
</reference>
<reference evidence="17" key="2">
    <citation type="submission" date="2020-12" db="UniProtKB">
        <authorList>
            <consortium name="WormBaseParasite"/>
        </authorList>
    </citation>
    <scope>IDENTIFICATION</scope>
</reference>
<keyword evidence="8 13" id="KW-0472">Membrane</keyword>
<dbReference type="OrthoDB" id="2373987at2759"/>
<evidence type="ECO:0000313" key="15">
    <source>
        <dbReference type="EMBL" id="CEF65992.1"/>
    </source>
</evidence>
<evidence type="ECO:0000256" key="9">
    <source>
        <dbReference type="ARBA" id="ARBA00023303"/>
    </source>
</evidence>
<dbReference type="Proteomes" id="UP000035682">
    <property type="component" value="Unplaced"/>
</dbReference>
<feature type="domain" description="Transient receptor ion channel" evidence="14">
    <location>
        <begin position="305"/>
        <end position="367"/>
    </location>
</feature>
<evidence type="ECO:0000256" key="4">
    <source>
        <dbReference type="ARBA" id="ARBA00022737"/>
    </source>
</evidence>
<dbReference type="NCBIfam" id="TIGR00870">
    <property type="entry name" value="trp"/>
    <property type="match status" value="1"/>
</dbReference>
<dbReference type="OMA" id="KGIRCAE"/>
<dbReference type="RefSeq" id="XP_024505192.1">
    <property type="nucleotide sequence ID" value="XM_024651523.1"/>
</dbReference>
<feature type="transmembrane region" description="Helical" evidence="13">
    <location>
        <begin position="498"/>
        <end position="519"/>
    </location>
</feature>
<dbReference type="GO" id="GO:0015279">
    <property type="term" value="F:store-operated calcium channel activity"/>
    <property type="evidence" value="ECO:0007669"/>
    <property type="project" value="TreeGrafter"/>
</dbReference>
<organism evidence="15">
    <name type="scientific">Strongyloides ratti</name>
    <name type="common">Parasitic roundworm</name>
    <dbReference type="NCBI Taxonomy" id="34506"/>
    <lineage>
        <taxon>Eukaryota</taxon>
        <taxon>Metazoa</taxon>
        <taxon>Ecdysozoa</taxon>
        <taxon>Nematoda</taxon>
        <taxon>Chromadorea</taxon>
        <taxon>Rhabditida</taxon>
        <taxon>Tylenchina</taxon>
        <taxon>Panagrolaimomorpha</taxon>
        <taxon>Strongyloidoidea</taxon>
        <taxon>Strongyloididae</taxon>
        <taxon>Strongyloides</taxon>
    </lineage>
</organism>
<feature type="transmembrane region" description="Helical" evidence="13">
    <location>
        <begin position="462"/>
        <end position="486"/>
    </location>
</feature>
<keyword evidence="9" id="KW-0407">Ion channel</keyword>
<feature type="region of interest" description="Disordered" evidence="12">
    <location>
        <begin position="135"/>
        <end position="156"/>
    </location>
</feature>
<feature type="compositionally biased region" description="Polar residues" evidence="12">
    <location>
        <begin position="1011"/>
        <end position="1031"/>
    </location>
</feature>
<dbReference type="Pfam" id="PF00520">
    <property type="entry name" value="Ion_trans"/>
    <property type="match status" value="1"/>
</dbReference>
<evidence type="ECO:0000256" key="1">
    <source>
        <dbReference type="ARBA" id="ARBA00004141"/>
    </source>
</evidence>
<dbReference type="CTD" id="36378356"/>
<sequence>MMNEEERKNIISGKKTFVPFNKEQLEKDGSGGGGGHQNGGVSSISYNDKLSYTGGITGESFDIIDNTSIPISFSAPTMSETIRSSIETRNESLPLSLISNTTGSESFGTVDDNIQVERKSWSMISSKPSLTFSSSTNFLAPPSTDSPSRDMSTSEKSMQEKQYLLACERGDIGSVRKLLEGARKHPEYLDINCLDPLGRSALHIAIENENIEMIEILLDANIETGDAILYAIGEENVEAVEIIIEHLEKINKFNPETQGVEINEHSAFTPDMTPIILAAHKDNYEIIKLLLDKKATVPHPHDIRCLCKECTYAKSEDSLRLSRSRFNAYQALASPSLICLSARDPILYAFELSWELRRLSYVENEYRNEYQELSQKCQKFSVNMLDQVRGAKELEIVLNHTTNAWGEVAERYTSSEEVSHTLARLKLAIQLRQKRFVAHPNCQKLLTALWYDKLPFFSNRNIIYKLLIIIAVSIAYPILAVSYLIAPKSCIGSFIKKPFIKFICHSASYCYFLFLLILASQRIDYTFFFDFFSNHNNDLESMKDEDIDRKETRGPPPTPVELAILIWVLGFIWVEIKQLWDSGFHEYIYDLWNILDFITNSLYLCTFALRAVAYYQVEAEMRDPKMQHIGRKLHRKDWDAWDPTLISECMFATANIFSSLKLVHIFTVNPHLGPLKISLGRMVIDILKFFIVYCLVLFAFACGLNQLNWYYASMRQQECLKYKELSKIEDGINLNIAEMKNLEESCDPKYRSCASLFNTVETLFWALFGLIDLNHFNLKEEHAITEWTGKTIFGSYSCCSIIVLLNMLIAMMSNSYQYISDQSDCEWKFARSKLWMEYFDDTATLPPPFNIIPSPKSFYYISRWLCENIFSFSKKLQLVKQKSMRNILILKSVNQKENYYRRTLRVIAERESVFGFVSKNLIKRYIAQMQRRKQLNEGVSEDDVNEIKQDISAFRFELLGIFKNAGFVTGHSDITQKINSRAKRRAAMAERRMKGSSATFNLPIPEEWNSDKGTGTDSKISQTQKRSRSESIANLANSLKLTNWSHLNRLRKRVSFRKSSNNSNNYSIDSTCGLMSSKKQSLSSSGFDRKESILEESEQDLKNEMEFDKNSCHSVKCNTTKISNTDAIMKRLKFRKTNKQSCTVDGTTEELML</sequence>
<dbReference type="Pfam" id="PF12796">
    <property type="entry name" value="Ank_2"/>
    <property type="match status" value="1"/>
</dbReference>
<evidence type="ECO:0000313" key="16">
    <source>
        <dbReference type="Proteomes" id="UP000035682"/>
    </source>
</evidence>
<proteinExistence type="predicted"/>
<comment type="subcellular location">
    <subcellularLocation>
        <location evidence="1">Membrane</location>
        <topology evidence="1">Multi-pass membrane protein</topology>
    </subcellularLocation>
</comment>
<dbReference type="PRINTS" id="PR01097">
    <property type="entry name" value="TRNSRECEPTRP"/>
</dbReference>
<dbReference type="InterPro" id="IPR036770">
    <property type="entry name" value="Ankyrin_rpt-contain_sf"/>
</dbReference>
<evidence type="ECO:0000256" key="2">
    <source>
        <dbReference type="ARBA" id="ARBA00022448"/>
    </source>
</evidence>
<keyword evidence="6 10" id="KW-0040">ANK repeat</keyword>
<dbReference type="InterPro" id="IPR002110">
    <property type="entry name" value="Ankyrin_rpt"/>
</dbReference>
<keyword evidence="5 13" id="KW-1133">Transmembrane helix</keyword>
<dbReference type="AlphaFoldDB" id="A0A090L8B1"/>